<dbReference type="EMBL" id="FNHF01000001">
    <property type="protein sequence ID" value="SDL68793.1"/>
    <property type="molecule type" value="Genomic_DNA"/>
</dbReference>
<gene>
    <name evidence="2" type="ORF">SAMN05216244_0404</name>
</gene>
<keyword evidence="3" id="KW-1185">Reference proteome</keyword>
<dbReference type="InterPro" id="IPR036927">
    <property type="entry name" value="Cyt_c_oxase-like_su1_sf"/>
</dbReference>
<feature type="transmembrane region" description="Helical" evidence="1">
    <location>
        <begin position="97"/>
        <end position="121"/>
    </location>
</feature>
<evidence type="ECO:0000313" key="3">
    <source>
        <dbReference type="Proteomes" id="UP000182347"/>
    </source>
</evidence>
<dbReference type="Gene3D" id="1.20.210.10">
    <property type="entry name" value="Cytochrome c oxidase-like, subunit I domain"/>
    <property type="match status" value="1"/>
</dbReference>
<dbReference type="SUPFAM" id="SSF81442">
    <property type="entry name" value="Cytochrome c oxidase subunit I-like"/>
    <property type="match status" value="1"/>
</dbReference>
<feature type="transmembrane region" description="Helical" evidence="1">
    <location>
        <begin position="71"/>
        <end position="91"/>
    </location>
</feature>
<keyword evidence="1" id="KW-0812">Transmembrane</keyword>
<protein>
    <submittedName>
        <fullName evidence="2">Cytochrome C and Quinol oxidase polypeptide I</fullName>
    </submittedName>
</protein>
<name>A0A1G9M3V4_9BACI</name>
<dbReference type="Proteomes" id="UP000182347">
    <property type="component" value="Unassembled WGS sequence"/>
</dbReference>
<proteinExistence type="predicted"/>
<organism evidence="2 3">
    <name type="scientific">Sediminibacillus halophilus</name>
    <dbReference type="NCBI Taxonomy" id="482461"/>
    <lineage>
        <taxon>Bacteria</taxon>
        <taxon>Bacillati</taxon>
        <taxon>Bacillota</taxon>
        <taxon>Bacilli</taxon>
        <taxon>Bacillales</taxon>
        <taxon>Bacillaceae</taxon>
        <taxon>Sediminibacillus</taxon>
    </lineage>
</organism>
<dbReference type="AlphaFoldDB" id="A0A1G9M3V4"/>
<accession>A0A1G9M3V4</accession>
<keyword evidence="1" id="KW-0472">Membrane</keyword>
<evidence type="ECO:0000313" key="2">
    <source>
        <dbReference type="EMBL" id="SDL68793.1"/>
    </source>
</evidence>
<keyword evidence="1" id="KW-1133">Transmembrane helix</keyword>
<feature type="transmembrane region" description="Helical" evidence="1">
    <location>
        <begin position="39"/>
        <end position="59"/>
    </location>
</feature>
<reference evidence="3" key="1">
    <citation type="submission" date="2016-10" db="EMBL/GenBank/DDBJ databases">
        <authorList>
            <person name="Varghese N."/>
            <person name="Submissions S."/>
        </authorList>
    </citation>
    <scope>NUCLEOTIDE SEQUENCE [LARGE SCALE GENOMIC DNA]</scope>
    <source>
        <strain evidence="3">CGMCC 1.6199</strain>
    </source>
</reference>
<evidence type="ECO:0000256" key="1">
    <source>
        <dbReference type="SAM" id="Phobius"/>
    </source>
</evidence>
<sequence>MQKIGIRLIKISVVYFMIGISLGYYMSIAHQYTLTGVHFHINLLGWTALTLAGLIYYLFPALANNKLGFWHFWLHNLGLPVMMLSLTGMLLTGNSAWTAGVATGATLVIIAVFLFAINVLLHVNEQNSRFS</sequence>
<feature type="transmembrane region" description="Helical" evidence="1">
    <location>
        <begin position="12"/>
        <end position="33"/>
    </location>
</feature>
<dbReference type="STRING" id="482461.SAMN05216244_0404"/>